<dbReference type="Proteomes" id="UP000625316">
    <property type="component" value="Unassembled WGS sequence"/>
</dbReference>
<proteinExistence type="predicted"/>
<dbReference type="EMBL" id="JADEXQ010000030">
    <property type="protein sequence ID" value="MBE9030183.1"/>
    <property type="molecule type" value="Genomic_DNA"/>
</dbReference>
<evidence type="ECO:0000313" key="3">
    <source>
        <dbReference type="Proteomes" id="UP000625316"/>
    </source>
</evidence>
<dbReference type="InterPro" id="IPR000182">
    <property type="entry name" value="GNAT_dom"/>
</dbReference>
<dbReference type="InterPro" id="IPR016181">
    <property type="entry name" value="Acyl_CoA_acyltransferase"/>
</dbReference>
<protein>
    <submittedName>
        <fullName evidence="2">GNAT family N-acetyltransferase</fullName>
    </submittedName>
</protein>
<dbReference type="Gene3D" id="3.40.630.30">
    <property type="match status" value="1"/>
</dbReference>
<dbReference type="InterPro" id="IPR050276">
    <property type="entry name" value="MshD_Acetyltransferase"/>
</dbReference>
<name>A0A928Z4C6_9CYAN</name>
<dbReference type="PROSITE" id="PS51186">
    <property type="entry name" value="GNAT"/>
    <property type="match status" value="1"/>
</dbReference>
<gene>
    <name evidence="2" type="ORF">IQ266_10625</name>
</gene>
<feature type="domain" description="N-acetyltransferase" evidence="1">
    <location>
        <begin position="3"/>
        <end position="162"/>
    </location>
</feature>
<evidence type="ECO:0000259" key="1">
    <source>
        <dbReference type="PROSITE" id="PS51186"/>
    </source>
</evidence>
<dbReference type="PANTHER" id="PTHR43617">
    <property type="entry name" value="L-AMINO ACID N-ACETYLTRANSFERASE"/>
    <property type="match status" value="1"/>
</dbReference>
<accession>A0A928Z4C6</accession>
<keyword evidence="3" id="KW-1185">Reference proteome</keyword>
<dbReference type="CDD" id="cd04301">
    <property type="entry name" value="NAT_SF"/>
    <property type="match status" value="1"/>
</dbReference>
<dbReference type="GO" id="GO:0016747">
    <property type="term" value="F:acyltransferase activity, transferring groups other than amino-acyl groups"/>
    <property type="evidence" value="ECO:0007669"/>
    <property type="project" value="InterPro"/>
</dbReference>
<organism evidence="2 3">
    <name type="scientific">Romeriopsis navalis LEGE 11480</name>
    <dbReference type="NCBI Taxonomy" id="2777977"/>
    <lineage>
        <taxon>Bacteria</taxon>
        <taxon>Bacillati</taxon>
        <taxon>Cyanobacteriota</taxon>
        <taxon>Cyanophyceae</taxon>
        <taxon>Leptolyngbyales</taxon>
        <taxon>Leptolyngbyaceae</taxon>
        <taxon>Romeriopsis</taxon>
        <taxon>Romeriopsis navalis</taxon>
    </lineage>
</organism>
<evidence type="ECO:0000313" key="2">
    <source>
        <dbReference type="EMBL" id="MBE9030183.1"/>
    </source>
</evidence>
<reference evidence="2" key="1">
    <citation type="submission" date="2020-10" db="EMBL/GenBank/DDBJ databases">
        <authorList>
            <person name="Castelo-Branco R."/>
            <person name="Eusebio N."/>
            <person name="Adriana R."/>
            <person name="Vieira A."/>
            <person name="Brugerolle De Fraissinette N."/>
            <person name="Rezende De Castro R."/>
            <person name="Schneider M.P."/>
            <person name="Vasconcelos V."/>
            <person name="Leao P.N."/>
        </authorList>
    </citation>
    <scope>NUCLEOTIDE SEQUENCE</scope>
    <source>
        <strain evidence="2">LEGE 11480</strain>
    </source>
</reference>
<sequence>MSYHDRPLTKNDASIVWEMLMYAAHEQSIGSVKQNSELTLYAEDWGRAGDLGFGAFDGERAIGAGWIRLWSGEEKGYGYIADDIPELALAVAPDYRGQGIGTQILQQILDSAKTTYPAISLSVREDNPVIQMYERLGFQHVDGSDKLNRVGTRSFNMLKEFR</sequence>
<dbReference type="SUPFAM" id="SSF55729">
    <property type="entry name" value="Acyl-CoA N-acyltransferases (Nat)"/>
    <property type="match status" value="1"/>
</dbReference>
<dbReference type="Pfam" id="PF00583">
    <property type="entry name" value="Acetyltransf_1"/>
    <property type="match status" value="1"/>
</dbReference>
<comment type="caution">
    <text evidence="2">The sequence shown here is derived from an EMBL/GenBank/DDBJ whole genome shotgun (WGS) entry which is preliminary data.</text>
</comment>
<dbReference type="AlphaFoldDB" id="A0A928Z4C6"/>